<feature type="signal peptide" evidence="2">
    <location>
        <begin position="1"/>
        <end position="44"/>
    </location>
</feature>
<reference evidence="4 5" key="1">
    <citation type="submission" date="2020-09" db="EMBL/GenBank/DDBJ databases">
        <title>Paenibacillus sp. strain PR3 16S rRNA gene Genome sequencing and assembly.</title>
        <authorList>
            <person name="Kim J."/>
        </authorList>
    </citation>
    <scope>NUCLEOTIDE SEQUENCE [LARGE SCALE GENOMIC DNA]</scope>
    <source>
        <strain evidence="4 5">PR3</strain>
    </source>
</reference>
<dbReference type="SUPFAM" id="SSF49373">
    <property type="entry name" value="Invasin/intimin cell-adhesion fragments"/>
    <property type="match status" value="1"/>
</dbReference>
<sequence length="2555" mass="270924">MLNDRTRNTNRTGRKTLRNQLLALTLTGAMLSGSLLVPPGQAQAAVDPGLLGAAYMTDTDNWGGGAATSAADGDLDISLKNQNKQTADNYTKYPIDFKITGVAKKPVKSAQLLIRAYDVDEYKEALAASGEWDRVYFSSTASDIAPGTSYTTWPVSTQWNNAVKASGITSSLGSDSALVGGVYGINYKREMPQRAYLGTLSGQDSRWNTTVLSFSPSEFDRIGMGDNYVGVTIHHYYQDVRTTSSTPNTNWSMTIDWGQLVIDGGDRTTGEITNTGLKVENGKVTIDASFLPKVSGNNFAGEVNVIEKAVVNGQVIERNLGLQQKLFPAPQAGTEVNWNNIVITDSGIDPSKEYVVNVVLFDDRGNNGGAKDTTSGTNPGKAEHVVTFSTLDPVVQDFAKSGLRSDPTAFAKSDFQDHYFKLNGGAPNGTNLQSVRITELPDAAKGKLELNAVPVTAGQLIAVGDLPSLSFVPVPTGFDGTATFKWNGYNGTRFATDDATVTINSSPEVQDFVKVAKFGDLTLPITLGDFTAHYIDPGNESIEGVKIVTLPDSTTGKLALDNGSGSFTDITAGQELSLAQSSHVVFIPEAGATGSTSFQWNGSDGLQYAFVPKTVTIIINRPPVVYDIVKNGQKGTPTVFTTNDFAIAASYEDADGDALQQASISVPTGFASMGTITYTKSGASAAAIAPGQSVVLTASELATLTFTPAANLADGTVPTFTWIGNDGMHDSAQPAQVKINYNGIPTAEPVTFTVDEGTHSVDVVLQGSDPESSSDKLSYAIETSPAHGTLTADSVNPTGASWTYTPASGFTGTDSFTYTVTDEDNQKSTPATGVIHVQKPLDGWVGNKQQGDTTIVKAQPDQGLKLSAISSHLAASVTAKVDGNSVPLQLVNATTWTTDGYKLWENTTFVLPTGTTSGNHTVTFTAADATNPALQTESNDKLADNKFYIAAAGLPTAVPLVYTDDEGTVSINVTLQGSDPETAQNDLTYTIESDPSRGTLTKNATDLTGTSWIYTPAADFKSGTDSFTYTVTDEDAHKSTPAQVTIHVQKSLDGWVGNKQQGDPAVVKAQPDHGLQLSAISSHLASSVTATVDGSAVPLQLSNASTWQTDGYKLWANTTFVLPSDTTSGVHTVTFTAANAAGQTVQTESPVRLVDNKFYIAAAGLPTATALVYTDNEGVASINVTLQGSDPETAQNDLIYTIESGPSKGTLTKDPSDSTGTLWIYTPANDFTGTDTFTYTVTDEDGHKSTPAQVTIHIQKPLDGWVGDKQQGDTTIIKAQPDQGLKLSAISSHLAASVTAKVDGNSVPLQLVNATTWTTDGYKLWVNTTFVLPTGTTNGNHTVTFTAADAANPTLQTESNDKLADNKFYIAAAGLPTAVALVYTDNEGTVSINVKLQGSDPETSQNDLTYTIESDPSRGTLTKNATDLTGTSWIYTPAADYKSGTDSFTYTVTDEDNHKSAPAQVVIHLQKPLDGWVGDKQQGDPTVVKAQPDQELKLSAISSHLAASVTANVDGTPVSLQLANASTAETDGYKLWVNTTFVLPTDTASSNHTVTFTAADATSTVLQTESSLKLADNKFYVAAAGLPTAVPLGYTEDEGTTSINVALQGNDPETTQDKLIYTIESEPAKGTLTKDTSDPTGASWIYTPAEGFTAGVDSFTYTVTDEDDHKSASVEVVINLQKPLEGWVGDKEQGDPTVVKTLPEQQLKLSAISSHLAESVIANVDGTQVQLQLANASTWMTDGYKLWVNTTFTLPAATQSGAYTVTFTAVDAANTVLQTESQAKLADNQFRIAAAGLVLTADPKELLGDGKSTTVLRAVLTDEDGAPVEGVAVNFTAPAGQGTFIGGSSTVTDAKGQAEVTYQVPLITGVVEQQMAIQAVVYDPVKGLSAKDEIKVTFMPASVKGVVTKFDPDSKKNVPVQGASVRVTLDLNGDGVIEAGVDFDETVLTDEKGAYKVIVPKGNVVYNVDIIQPVQIGDSTKQVTYHQTAAVGTVSGAGEETFAASKTITGIAFMQQPDGSKALLKSDMTTGMFVYLKNEDGDYVSDNGNPIAFPVDSNGVFHADGLEVGNYELEFRYRFNSKEEIVIGKGSAQVSATGEMNIAEELIDPYGTITDADTNAVIENAKVVLSYADTERNKKKGLTAGALVTLPPIDGFAPNDNDSPMQFSDASGLYAYMVYPHTDYVITVSKDGYATYTSGTLSVETDIVRHDVQLRRPSIYVPPVVEAPKASLSLSVDANTVEEGGQTQVTVTYKNDSSTPLSTGQVKVTLPEGAVVVDAAGGKVEGNTIVWDIANVAGGQTGSIKLTVQWPLLEQAESDVTLQAQLSSSGIEVKASTPIHLYSDRFGELSHYRYILGYPDKEFKPNGSLTRAELAAIVARLTDNGDIAYTLPYTDIREGHWATRYIKIASKYGLFSGYQDGTFRPDAPVTRAELAAVMARFLKINVSSSASNHFKDTAGHWAGSIIETLYNGKFLTGYPDGSFKPNDKIKRAEAVTMINRMLYRGPLTGLAPIFPDMPSTHWAFGDVQEATVSHISVHNEAGGEGWKGALEDDVK</sequence>
<feature type="chain" id="PRO_5046422875" evidence="2">
    <location>
        <begin position="45"/>
        <end position="2555"/>
    </location>
</feature>
<dbReference type="PANTHER" id="PTHR43308">
    <property type="entry name" value="OUTER MEMBRANE PROTEIN ALPHA-RELATED"/>
    <property type="match status" value="1"/>
</dbReference>
<dbReference type="SMART" id="SM00634">
    <property type="entry name" value="BID_1"/>
    <property type="match status" value="1"/>
</dbReference>
<dbReference type="Gene3D" id="2.60.40.3440">
    <property type="match status" value="5"/>
</dbReference>
<dbReference type="EMBL" id="JACXZA010000005">
    <property type="protein sequence ID" value="MBD3920873.1"/>
    <property type="molecule type" value="Genomic_DNA"/>
</dbReference>
<dbReference type="InterPro" id="IPR008964">
    <property type="entry name" value="Invasin/intimin_cell_adhesion"/>
</dbReference>
<dbReference type="Pfam" id="PF00395">
    <property type="entry name" value="SLH"/>
    <property type="match status" value="3"/>
</dbReference>
<organism evidence="4 5">
    <name type="scientific">Paenibacillus terricola</name>
    <dbReference type="NCBI Taxonomy" id="2763503"/>
    <lineage>
        <taxon>Bacteria</taxon>
        <taxon>Bacillati</taxon>
        <taxon>Bacillota</taxon>
        <taxon>Bacilli</taxon>
        <taxon>Bacillales</taxon>
        <taxon>Paenibacillaceae</taxon>
        <taxon>Paenibacillus</taxon>
    </lineage>
</organism>
<dbReference type="InterPro" id="IPR003344">
    <property type="entry name" value="Big_1_dom"/>
</dbReference>
<protein>
    <submittedName>
        <fullName evidence="4">Tandem-95 repeat protein</fullName>
    </submittedName>
</protein>
<proteinExistence type="inferred from homology"/>
<dbReference type="InterPro" id="IPR008969">
    <property type="entry name" value="CarboxyPept-like_regulatory"/>
</dbReference>
<evidence type="ECO:0000256" key="1">
    <source>
        <dbReference type="ARBA" id="ARBA00010116"/>
    </source>
</evidence>
<comment type="similarity">
    <text evidence="1">Belongs to the intimin/invasin family.</text>
</comment>
<evidence type="ECO:0000313" key="4">
    <source>
        <dbReference type="EMBL" id="MBD3920873.1"/>
    </source>
</evidence>
<keyword evidence="2" id="KW-0732">Signal</keyword>
<feature type="domain" description="SLH" evidence="3">
    <location>
        <begin position="2329"/>
        <end position="2388"/>
    </location>
</feature>
<dbReference type="NCBIfam" id="NF012211">
    <property type="entry name" value="tand_rpt_95"/>
    <property type="match status" value="5"/>
</dbReference>
<dbReference type="Proteomes" id="UP000609346">
    <property type="component" value="Unassembled WGS sequence"/>
</dbReference>
<feature type="domain" description="SLH" evidence="3">
    <location>
        <begin position="2389"/>
        <end position="2452"/>
    </location>
</feature>
<dbReference type="RefSeq" id="WP_191205187.1">
    <property type="nucleotide sequence ID" value="NZ_JACXZA010000005.1"/>
</dbReference>
<evidence type="ECO:0000259" key="3">
    <source>
        <dbReference type="PROSITE" id="PS51272"/>
    </source>
</evidence>
<gene>
    <name evidence="4" type="ORF">H8B09_19055</name>
</gene>
<keyword evidence="5" id="KW-1185">Reference proteome</keyword>
<dbReference type="Gene3D" id="2.60.40.1120">
    <property type="entry name" value="Carboxypeptidase-like, regulatory domain"/>
    <property type="match status" value="1"/>
</dbReference>
<dbReference type="SUPFAM" id="SSF49464">
    <property type="entry name" value="Carboxypeptidase regulatory domain-like"/>
    <property type="match status" value="1"/>
</dbReference>
<dbReference type="InterPro" id="IPR001119">
    <property type="entry name" value="SLH_dom"/>
</dbReference>
<comment type="caution">
    <text evidence="4">The sequence shown here is derived from an EMBL/GenBank/DDBJ whole genome shotgun (WGS) entry which is preliminary data.</text>
</comment>
<dbReference type="PANTHER" id="PTHR43308:SF5">
    <property type="entry name" value="S-LAYER PROTEIN _ PEPTIDOGLYCAN ENDO-BETA-N-ACETYLGLUCOSAMINIDASE"/>
    <property type="match status" value="1"/>
</dbReference>
<dbReference type="PROSITE" id="PS51272">
    <property type="entry name" value="SLH"/>
    <property type="match status" value="3"/>
</dbReference>
<dbReference type="InterPro" id="IPR013783">
    <property type="entry name" value="Ig-like_fold"/>
</dbReference>
<feature type="domain" description="SLH" evidence="3">
    <location>
        <begin position="2454"/>
        <end position="2512"/>
    </location>
</feature>
<dbReference type="Gene3D" id="2.60.40.10">
    <property type="entry name" value="Immunoglobulins"/>
    <property type="match status" value="1"/>
</dbReference>
<evidence type="ECO:0000256" key="2">
    <source>
        <dbReference type="SAM" id="SignalP"/>
    </source>
</evidence>
<name>A0ABR8MY46_9BACL</name>
<evidence type="ECO:0000313" key="5">
    <source>
        <dbReference type="Proteomes" id="UP000609346"/>
    </source>
</evidence>
<dbReference type="Pfam" id="PF02369">
    <property type="entry name" value="Big_1"/>
    <property type="match status" value="1"/>
</dbReference>
<dbReference type="InterPro" id="IPR051465">
    <property type="entry name" value="Cell_Envelope_Struct_Comp"/>
</dbReference>
<accession>A0ABR8MY46</accession>
<dbReference type="Pfam" id="PF17963">
    <property type="entry name" value="Big_9"/>
    <property type="match status" value="5"/>
</dbReference>